<dbReference type="PANTHER" id="PTHR45663:SF11">
    <property type="entry name" value="GEO12009P1"/>
    <property type="match status" value="1"/>
</dbReference>
<dbReference type="PRINTS" id="PR00421">
    <property type="entry name" value="THIOREDOXIN"/>
</dbReference>
<dbReference type="SUPFAM" id="SSF52833">
    <property type="entry name" value="Thioredoxin-like"/>
    <property type="match status" value="1"/>
</dbReference>
<dbReference type="NCBIfam" id="TIGR01068">
    <property type="entry name" value="thioredoxin"/>
    <property type="match status" value="1"/>
</dbReference>
<keyword evidence="7" id="KW-0732">Signal</keyword>
<dbReference type="GO" id="GO:0045454">
    <property type="term" value="P:cell redox homeostasis"/>
    <property type="evidence" value="ECO:0007669"/>
    <property type="project" value="TreeGrafter"/>
</dbReference>
<evidence type="ECO:0000259" key="8">
    <source>
        <dbReference type="PROSITE" id="PS51352"/>
    </source>
</evidence>
<evidence type="ECO:0000313" key="9">
    <source>
        <dbReference type="EMBL" id="TFD96738.1"/>
    </source>
</evidence>
<dbReference type="Gene3D" id="3.40.30.10">
    <property type="entry name" value="Glutaredoxin"/>
    <property type="match status" value="1"/>
</dbReference>
<reference evidence="9 10" key="1">
    <citation type="submission" date="2019-03" db="EMBL/GenBank/DDBJ databases">
        <title>San Antonio Military Medical Center submission to MRSN (WRAIR), pending publication.</title>
        <authorList>
            <person name="Blyth D.M."/>
            <person name="Mccarthy S.L."/>
            <person name="Schall S.E."/>
            <person name="Stam J.A."/>
            <person name="Ong A.C."/>
            <person name="Mcgann P.T."/>
        </authorList>
    </citation>
    <scope>NUCLEOTIDE SEQUENCE [LARGE SCALE GENOMIC DNA]</scope>
    <source>
        <strain evidence="9 10">MRSN571793</strain>
    </source>
</reference>
<comment type="caution">
    <text evidence="9">The sequence shown here is derived from an EMBL/GenBank/DDBJ whole genome shotgun (WGS) entry which is preliminary data.</text>
</comment>
<dbReference type="Proteomes" id="UP000297861">
    <property type="component" value="Unassembled WGS sequence"/>
</dbReference>
<evidence type="ECO:0000256" key="3">
    <source>
        <dbReference type="ARBA" id="ARBA00022982"/>
    </source>
</evidence>
<dbReference type="EMBL" id="SOML01000004">
    <property type="protein sequence ID" value="TFD96738.1"/>
    <property type="molecule type" value="Genomic_DNA"/>
</dbReference>
<evidence type="ECO:0000256" key="1">
    <source>
        <dbReference type="ARBA" id="ARBA00008987"/>
    </source>
</evidence>
<protein>
    <recommendedName>
        <fullName evidence="6">Thioredoxin</fullName>
    </recommendedName>
</protein>
<keyword evidence="10" id="KW-1185">Reference proteome</keyword>
<dbReference type="InterPro" id="IPR005746">
    <property type="entry name" value="Thioredoxin"/>
</dbReference>
<keyword evidence="5" id="KW-0676">Redox-active center</keyword>
<dbReference type="PROSITE" id="PS00194">
    <property type="entry name" value="THIOREDOXIN_1"/>
    <property type="match status" value="1"/>
</dbReference>
<proteinExistence type="inferred from homology"/>
<dbReference type="CDD" id="cd02947">
    <property type="entry name" value="TRX_family"/>
    <property type="match status" value="1"/>
</dbReference>
<dbReference type="PROSITE" id="PS51352">
    <property type="entry name" value="THIOREDOXIN_2"/>
    <property type="match status" value="1"/>
</dbReference>
<evidence type="ECO:0000256" key="2">
    <source>
        <dbReference type="ARBA" id="ARBA00022448"/>
    </source>
</evidence>
<dbReference type="InterPro" id="IPR036249">
    <property type="entry name" value="Thioredoxin-like_sf"/>
</dbReference>
<sequence length="146" mass="16518">MTLTIFCCLQKQNIPHKMKKYLIIICSIVLALTTNAQSKQEKGQGKVVKVTATNYNQEIAEGIVIVDYWAPWCGPCRKLEPILKSLAAEKNIKIGKLNVDENKSFTTAKKISTIPTMLIYKNGKEVEHLTGLYTKEELTKILDKYL</sequence>
<evidence type="ECO:0000256" key="4">
    <source>
        <dbReference type="ARBA" id="ARBA00023157"/>
    </source>
</evidence>
<organism evidence="9 10">
    <name type="scientific">Dysgonomonas capnocytophagoides</name>
    <dbReference type="NCBI Taxonomy" id="45254"/>
    <lineage>
        <taxon>Bacteria</taxon>
        <taxon>Pseudomonadati</taxon>
        <taxon>Bacteroidota</taxon>
        <taxon>Bacteroidia</taxon>
        <taxon>Bacteroidales</taxon>
        <taxon>Dysgonomonadaceae</taxon>
        <taxon>Dysgonomonas</taxon>
    </lineage>
</organism>
<keyword evidence="2" id="KW-0813">Transport</keyword>
<feature type="signal peptide" evidence="7">
    <location>
        <begin position="1"/>
        <end position="36"/>
    </location>
</feature>
<evidence type="ECO:0000313" key="10">
    <source>
        <dbReference type="Proteomes" id="UP000297861"/>
    </source>
</evidence>
<accession>A0A4Y8L3U0</accession>
<keyword evidence="4" id="KW-1015">Disulfide bond</keyword>
<gene>
    <name evidence="9" type="primary">trxA</name>
    <name evidence="9" type="ORF">E2605_07915</name>
</gene>
<dbReference type="Pfam" id="PF00085">
    <property type="entry name" value="Thioredoxin"/>
    <property type="match status" value="1"/>
</dbReference>
<keyword evidence="3" id="KW-0249">Electron transport</keyword>
<dbReference type="PANTHER" id="PTHR45663">
    <property type="entry name" value="GEO12009P1"/>
    <property type="match status" value="1"/>
</dbReference>
<name>A0A4Y8L3U0_9BACT</name>
<comment type="similarity">
    <text evidence="1">Belongs to the thioredoxin family.</text>
</comment>
<dbReference type="STRING" id="1121485.GCA_000426485_02181"/>
<evidence type="ECO:0000256" key="6">
    <source>
        <dbReference type="NCBIfam" id="TIGR01068"/>
    </source>
</evidence>
<dbReference type="InterPro" id="IPR017937">
    <property type="entry name" value="Thioredoxin_CS"/>
</dbReference>
<dbReference type="GO" id="GO:0015035">
    <property type="term" value="F:protein-disulfide reductase activity"/>
    <property type="evidence" value="ECO:0007669"/>
    <property type="project" value="UniProtKB-UniRule"/>
</dbReference>
<dbReference type="AlphaFoldDB" id="A0A4Y8L3U0"/>
<dbReference type="OrthoDB" id="9790390at2"/>
<evidence type="ECO:0000256" key="5">
    <source>
        <dbReference type="ARBA" id="ARBA00023284"/>
    </source>
</evidence>
<feature type="chain" id="PRO_5021216829" description="Thioredoxin" evidence="7">
    <location>
        <begin position="37"/>
        <end position="146"/>
    </location>
</feature>
<evidence type="ECO:0000256" key="7">
    <source>
        <dbReference type="SAM" id="SignalP"/>
    </source>
</evidence>
<feature type="domain" description="Thioredoxin" evidence="8">
    <location>
        <begin position="29"/>
        <end position="146"/>
    </location>
</feature>
<dbReference type="GO" id="GO:0005829">
    <property type="term" value="C:cytosol"/>
    <property type="evidence" value="ECO:0007669"/>
    <property type="project" value="TreeGrafter"/>
</dbReference>
<dbReference type="InterPro" id="IPR013766">
    <property type="entry name" value="Thioredoxin_domain"/>
</dbReference>